<evidence type="ECO:0000259" key="1">
    <source>
        <dbReference type="Pfam" id="PF03050"/>
    </source>
</evidence>
<dbReference type="InterPro" id="IPR052344">
    <property type="entry name" value="Transposase-related"/>
</dbReference>
<dbReference type="AlphaFoldDB" id="A0A139BND4"/>
<dbReference type="InterPro" id="IPR039552">
    <property type="entry name" value="IS66_C"/>
</dbReference>
<organism evidence="3 4">
    <name type="scientific">Candidatus Gallionella acididurans</name>
    <dbReference type="NCBI Taxonomy" id="1796491"/>
    <lineage>
        <taxon>Bacteria</taxon>
        <taxon>Pseudomonadati</taxon>
        <taxon>Pseudomonadota</taxon>
        <taxon>Betaproteobacteria</taxon>
        <taxon>Nitrosomonadales</taxon>
        <taxon>Gallionellaceae</taxon>
        <taxon>Gallionella</taxon>
    </lineage>
</organism>
<reference evidence="3 4" key="2">
    <citation type="submission" date="2016-03" db="EMBL/GenBank/DDBJ databases">
        <title>New uncultured bacterium of the family Gallionellaceae from acid mine drainage: description and reconstruction of genome based on metagenomic analysis of microbial community.</title>
        <authorList>
            <person name="Kadnikov V."/>
            <person name="Ivasenko D."/>
            <person name="Beletsky A."/>
            <person name="Mardanov A."/>
            <person name="Danilova E."/>
            <person name="Pimenov N."/>
            <person name="Karnachuk O."/>
            <person name="Ravin N."/>
        </authorList>
    </citation>
    <scope>NUCLEOTIDE SEQUENCE [LARGE SCALE GENOMIC DNA]</scope>
    <source>
        <strain evidence="3">ShG14-8</strain>
    </source>
</reference>
<name>A0A139BND4_9PROT</name>
<comment type="caution">
    <text evidence="3">The sequence shown here is derived from an EMBL/GenBank/DDBJ whole genome shotgun (WGS) entry which is preliminary data.</text>
</comment>
<evidence type="ECO:0000313" key="4">
    <source>
        <dbReference type="Proteomes" id="UP000070578"/>
    </source>
</evidence>
<evidence type="ECO:0000259" key="2">
    <source>
        <dbReference type="Pfam" id="PF13817"/>
    </source>
</evidence>
<feature type="domain" description="Transposase IS66 central" evidence="1">
    <location>
        <begin position="1"/>
        <end position="72"/>
    </location>
</feature>
<gene>
    <name evidence="3" type="ORF">AWT59_3407</name>
</gene>
<sequence length="125" mass="13944">MHEWLIRLRIATADGSGLARAIDYSLNRWASLIRYAQTGNLPIDNNPVENAIRPIAIGKKNWLFAGSERAGKRAAAIQSLFATAKLNGIEPAAWLKDTLEKLPVWTMRRIDELLPIKQSAQIIPT</sequence>
<reference evidence="3 4" key="1">
    <citation type="submission" date="2016-02" db="EMBL/GenBank/DDBJ databases">
        <authorList>
            <person name="Wen L."/>
            <person name="He K."/>
            <person name="Yang H."/>
        </authorList>
    </citation>
    <scope>NUCLEOTIDE SEQUENCE [LARGE SCALE GENOMIC DNA]</scope>
    <source>
        <strain evidence="3">ShG14-8</strain>
    </source>
</reference>
<feature type="domain" description="Transposase IS66 C-terminal" evidence="2">
    <location>
        <begin position="79"/>
        <end position="115"/>
    </location>
</feature>
<dbReference type="PANTHER" id="PTHR33678">
    <property type="entry name" value="BLL1576 PROTEIN"/>
    <property type="match status" value="1"/>
</dbReference>
<dbReference type="EMBL" id="LSLI01000241">
    <property type="protein sequence ID" value="KXS30469.1"/>
    <property type="molecule type" value="Genomic_DNA"/>
</dbReference>
<dbReference type="InterPro" id="IPR004291">
    <property type="entry name" value="Transposase_IS66_central"/>
</dbReference>
<dbReference type="Proteomes" id="UP000070578">
    <property type="component" value="Unassembled WGS sequence"/>
</dbReference>
<dbReference type="Pfam" id="PF03050">
    <property type="entry name" value="DDE_Tnp_IS66"/>
    <property type="match status" value="1"/>
</dbReference>
<evidence type="ECO:0000313" key="3">
    <source>
        <dbReference type="EMBL" id="KXS30469.1"/>
    </source>
</evidence>
<protein>
    <submittedName>
        <fullName evidence="3">Transposase</fullName>
    </submittedName>
</protein>
<accession>A0A139BND4</accession>
<dbReference type="PANTHER" id="PTHR33678:SF1">
    <property type="entry name" value="BLL1576 PROTEIN"/>
    <property type="match status" value="1"/>
</dbReference>
<proteinExistence type="predicted"/>
<dbReference type="PATRIC" id="fig|1796491.3.peg.3743"/>
<dbReference type="Pfam" id="PF13817">
    <property type="entry name" value="DDE_Tnp_IS66_C"/>
    <property type="match status" value="1"/>
</dbReference>